<evidence type="ECO:0000313" key="3">
    <source>
        <dbReference type="Proteomes" id="UP001295684"/>
    </source>
</evidence>
<organism evidence="2 3">
    <name type="scientific">Euplotes crassus</name>
    <dbReference type="NCBI Taxonomy" id="5936"/>
    <lineage>
        <taxon>Eukaryota</taxon>
        <taxon>Sar</taxon>
        <taxon>Alveolata</taxon>
        <taxon>Ciliophora</taxon>
        <taxon>Intramacronucleata</taxon>
        <taxon>Spirotrichea</taxon>
        <taxon>Hypotrichia</taxon>
        <taxon>Euplotida</taxon>
        <taxon>Euplotidae</taxon>
        <taxon>Moneuplotes</taxon>
    </lineage>
</organism>
<proteinExistence type="predicted"/>
<feature type="transmembrane region" description="Helical" evidence="1">
    <location>
        <begin position="201"/>
        <end position="233"/>
    </location>
</feature>
<sequence length="336" mass="36710">MSMGSDFSRNLLSSSSSTCRNCLYYISQKWCISRYSSSNQGECCSTTDYSGYCYGQGSYVCSNDDDIEGTPGTNNNGGYIMCPSYSSDCGTLSRSFYYHGQSSTFEKDYIPSSVVCVYQVTSSSAYADSLKIEVKNATGVDINVYTSSSSYNYDKEGSMYWNDTKTVSLSTSTDVYIMVHPTSSSNGVEIDVELVEPHSEIAAVALVFIIIGSICCFVAIVVCIVFGVIYCVAKGAQASINNQGRANNMAAAAALTTSLLQSSKTLPLLQTSQPTCCIRGRCCILIPICTRTLHTIQITQCSHKWVFLPTTSQEWSPLWWVRNPIAPVQPPENKLD</sequence>
<accession>A0AAD1X9B7</accession>
<gene>
    <name evidence="2" type="ORF">ECRASSUSDP1_LOCUS4878</name>
</gene>
<reference evidence="2" key="1">
    <citation type="submission" date="2023-07" db="EMBL/GenBank/DDBJ databases">
        <authorList>
            <consortium name="AG Swart"/>
            <person name="Singh M."/>
            <person name="Singh A."/>
            <person name="Seah K."/>
            <person name="Emmerich C."/>
        </authorList>
    </citation>
    <scope>NUCLEOTIDE SEQUENCE</scope>
    <source>
        <strain evidence="2">DP1</strain>
    </source>
</reference>
<keyword evidence="1" id="KW-1133">Transmembrane helix</keyword>
<protein>
    <submittedName>
        <fullName evidence="2">Uncharacterized protein</fullName>
    </submittedName>
</protein>
<comment type="caution">
    <text evidence="2">The sequence shown here is derived from an EMBL/GenBank/DDBJ whole genome shotgun (WGS) entry which is preliminary data.</text>
</comment>
<keyword evidence="1" id="KW-0812">Transmembrane</keyword>
<keyword evidence="3" id="KW-1185">Reference proteome</keyword>
<evidence type="ECO:0000313" key="2">
    <source>
        <dbReference type="EMBL" id="CAI2363542.1"/>
    </source>
</evidence>
<dbReference type="EMBL" id="CAMPGE010004694">
    <property type="protein sequence ID" value="CAI2363542.1"/>
    <property type="molecule type" value="Genomic_DNA"/>
</dbReference>
<dbReference type="AlphaFoldDB" id="A0AAD1X9B7"/>
<evidence type="ECO:0000256" key="1">
    <source>
        <dbReference type="SAM" id="Phobius"/>
    </source>
</evidence>
<keyword evidence="1" id="KW-0472">Membrane</keyword>
<dbReference type="Proteomes" id="UP001295684">
    <property type="component" value="Unassembled WGS sequence"/>
</dbReference>
<name>A0AAD1X9B7_EUPCR</name>